<dbReference type="EMBL" id="CP046391">
    <property type="protein sequence ID" value="QJC27537.1"/>
    <property type="molecule type" value="Genomic_DNA"/>
</dbReference>
<sequence length="77" mass="8909">MGYDDPDSIIESTLGNLDATRAYAESFRCDVIEAFESGEISERQFRLMRDRVEKFLCKLSLYKSVFEKIRDAYAAVK</sequence>
<protein>
    <submittedName>
        <fullName evidence="1">Uncharacterized protein</fullName>
    </submittedName>
</protein>
<dbReference type="AlphaFoldDB" id="A0A858PY91"/>
<keyword evidence="2" id="KW-1185">Reference proteome</keyword>
<evidence type="ECO:0000313" key="2">
    <source>
        <dbReference type="Proteomes" id="UP000500930"/>
    </source>
</evidence>
<dbReference type="KEGG" id="aplt:ANPL_02300"/>
<gene>
    <name evidence="1" type="ORF">ANPL_02300</name>
</gene>
<dbReference type="Proteomes" id="UP000500930">
    <property type="component" value="Chromosome"/>
</dbReference>
<name>A0A858PY91_9RICK</name>
<organism evidence="1 2">
    <name type="scientific">Anaplasma platys</name>
    <dbReference type="NCBI Taxonomy" id="949"/>
    <lineage>
        <taxon>Bacteria</taxon>
        <taxon>Pseudomonadati</taxon>
        <taxon>Pseudomonadota</taxon>
        <taxon>Alphaproteobacteria</taxon>
        <taxon>Rickettsiales</taxon>
        <taxon>Anaplasmataceae</taxon>
        <taxon>Anaplasma</taxon>
    </lineage>
</organism>
<dbReference type="RefSeq" id="WP_169193170.1">
    <property type="nucleotide sequence ID" value="NZ_CP046391.1"/>
</dbReference>
<proteinExistence type="predicted"/>
<accession>A0A858PY91</accession>
<evidence type="ECO:0000313" key="1">
    <source>
        <dbReference type="EMBL" id="QJC27537.1"/>
    </source>
</evidence>
<reference evidence="1 2" key="1">
    <citation type="journal article" date="2020" name="Pathogens">
        <title>First Whole Genome Sequence of Anaplasma platys, an Obligate Intracellular Rickettsial Pathogen of Dogs.</title>
        <authorList>
            <person name="Llanes A."/>
            <person name="Rajeev S."/>
        </authorList>
    </citation>
    <scope>NUCLEOTIDE SEQUENCE [LARGE SCALE GENOMIC DNA]</scope>
    <source>
        <strain evidence="1 2">S3</strain>
    </source>
</reference>